<organism evidence="17 18">
    <name type="scientific">bat polyomavirus 2a</name>
    <dbReference type="NCBI Taxonomy" id="2758131"/>
    <lineage>
        <taxon>Viruses</taxon>
        <taxon>Monodnaviria</taxon>
        <taxon>Shotokuvirae</taxon>
        <taxon>Cossaviricota</taxon>
        <taxon>Papovaviricetes</taxon>
        <taxon>Sepolyvirales</taxon>
        <taxon>Polyomaviridae</taxon>
        <taxon>Betapolyomavirus</taxon>
        <taxon>Betapolyomavirus desrotundus</taxon>
    </lineage>
</organism>
<dbReference type="InterPro" id="IPR036092">
    <property type="entry name" value="Papo_T_antigensf"/>
</dbReference>
<keyword evidence="4" id="KW-0244">Early protein</keyword>
<evidence type="ECO:0000256" key="14">
    <source>
        <dbReference type="ARBA" id="ARBA00023163"/>
    </source>
</evidence>
<evidence type="ECO:0000256" key="1">
    <source>
        <dbReference type="ARBA" id="ARBA00004147"/>
    </source>
</evidence>
<evidence type="ECO:0000256" key="4">
    <source>
        <dbReference type="ARBA" id="ARBA00022518"/>
    </source>
</evidence>
<dbReference type="RefSeq" id="YP_009175003.1">
    <property type="nucleotide sequence ID" value="NC_028122.1"/>
</dbReference>
<dbReference type="Pfam" id="PF02380">
    <property type="entry name" value="Papo_T_antigen"/>
    <property type="match status" value="1"/>
</dbReference>
<dbReference type="InterPro" id="IPR036869">
    <property type="entry name" value="J_dom_sf"/>
</dbReference>
<dbReference type="InterPro" id="IPR003354">
    <property type="entry name" value="Papo_T_antigen"/>
</dbReference>
<evidence type="ECO:0000259" key="16">
    <source>
        <dbReference type="PROSITE" id="PS50076"/>
    </source>
</evidence>
<dbReference type="GO" id="GO:0042025">
    <property type="term" value="C:host cell nucleus"/>
    <property type="evidence" value="ECO:0007669"/>
    <property type="project" value="UniProtKB-SubCell"/>
</dbReference>
<dbReference type="InterPro" id="IPR001623">
    <property type="entry name" value="DnaJ_domain"/>
</dbReference>
<proteinExistence type="predicted"/>
<reference evidence="17 18" key="1">
    <citation type="journal article" date="2012" name="J. Gen. Virol.">
        <title>Novel polyomaviruses in South American bats and their relationship to other members of the family Polyomaviridae.</title>
        <authorList>
            <person name="Fagrouch Z."/>
            <person name="Sarwari R."/>
            <person name="Lavergne A."/>
            <person name="Delaval M."/>
            <person name="de Thoisy B."/>
            <person name="Lacoste V."/>
            <person name="Verschoor E.J."/>
        </authorList>
    </citation>
    <scope>NUCLEOTIDE SEQUENCE [LARGE SCALE GENOMIC DNA]</scope>
    <source>
        <strain evidence="17">AT7</strain>
    </source>
</reference>
<keyword evidence="11" id="KW-0007">Acetylation</keyword>
<name>J3W7Y3_9POLY</name>
<keyword evidence="18" id="KW-1185">Reference proteome</keyword>
<keyword evidence="10" id="KW-0862">Zinc</keyword>
<dbReference type="SUPFAM" id="SSF46565">
    <property type="entry name" value="Chaperone J-domain"/>
    <property type="match status" value="1"/>
</dbReference>
<dbReference type="Proteomes" id="UP000162359">
    <property type="component" value="Segment"/>
</dbReference>
<dbReference type="Gene3D" id="1.10.287.110">
    <property type="entry name" value="DnaJ domain"/>
    <property type="match status" value="1"/>
</dbReference>
<keyword evidence="15" id="KW-1035">Host cytoplasm</keyword>
<evidence type="ECO:0000256" key="13">
    <source>
        <dbReference type="ARBA" id="ARBA00023159"/>
    </source>
</evidence>
<dbReference type="GO" id="GO:0030430">
    <property type="term" value="C:host cell cytoplasm"/>
    <property type="evidence" value="ECO:0007669"/>
    <property type="project" value="UniProtKB-SubCell"/>
</dbReference>
<keyword evidence="9" id="KW-0863">Zinc-finger</keyword>
<accession>J3W7Y3</accession>
<evidence type="ECO:0000256" key="9">
    <source>
        <dbReference type="ARBA" id="ARBA00022771"/>
    </source>
</evidence>
<evidence type="ECO:0000313" key="18">
    <source>
        <dbReference type="Proteomes" id="UP000162359"/>
    </source>
</evidence>
<dbReference type="SUPFAM" id="SSF161240">
    <property type="entry name" value="T-antigen specific domain-like"/>
    <property type="match status" value="1"/>
</dbReference>
<evidence type="ECO:0000256" key="3">
    <source>
        <dbReference type="ARBA" id="ARBA00016539"/>
    </source>
</evidence>
<keyword evidence="12" id="KW-0805">Transcription regulation</keyword>
<evidence type="ECO:0000256" key="8">
    <source>
        <dbReference type="ARBA" id="ARBA00022723"/>
    </source>
</evidence>
<keyword evidence="5" id="KW-0597">Phosphoprotein</keyword>
<keyword evidence="6" id="KW-1048">Host nucleus</keyword>
<dbReference type="EMBL" id="JQ958892">
    <property type="protein sequence ID" value="AFP94208.1"/>
    <property type="molecule type" value="Genomic_DNA"/>
</dbReference>
<dbReference type="KEGG" id="vg:26101540"/>
<comment type="subcellular location">
    <subcellularLocation>
        <location evidence="2">Host cytoplasm</location>
    </subcellularLocation>
    <subcellularLocation>
        <location evidence="1">Host nucleus</location>
    </subcellularLocation>
</comment>
<keyword evidence="7" id="KW-0945">Host-virus interaction</keyword>
<dbReference type="Gene3D" id="1.20.120.1860">
    <property type="entry name" value="Small t-antigen, unique domain"/>
    <property type="match status" value="1"/>
</dbReference>
<dbReference type="SMART" id="SM00271">
    <property type="entry name" value="DnaJ"/>
    <property type="match status" value="1"/>
</dbReference>
<evidence type="ECO:0000256" key="5">
    <source>
        <dbReference type="ARBA" id="ARBA00022553"/>
    </source>
</evidence>
<evidence type="ECO:0000256" key="10">
    <source>
        <dbReference type="ARBA" id="ARBA00022833"/>
    </source>
</evidence>
<evidence type="ECO:0000313" key="17">
    <source>
        <dbReference type="EMBL" id="AFP94208.1"/>
    </source>
</evidence>
<dbReference type="CDD" id="cd06257">
    <property type="entry name" value="DnaJ"/>
    <property type="match status" value="1"/>
</dbReference>
<evidence type="ECO:0000256" key="15">
    <source>
        <dbReference type="ARBA" id="ARBA00023200"/>
    </source>
</evidence>
<evidence type="ECO:0000256" key="6">
    <source>
        <dbReference type="ARBA" id="ARBA00022562"/>
    </source>
</evidence>
<sequence length="175" mass="20173">MDKALTREESKELMELLGLSMTLYGQLPMMRKAYLSKCKEYHPDKGGDETKMKRMNELYKKLEDALSNASQEEHLWNSWKSGQVGDDCPPGPDALYCKDWDICSRGIAPTYCKCLMCLLRKKHTAGRVANINLNVWGRCYCYACFGNWFGLDLCYTSYLLWAQLLGEIPMRDLNL</sequence>
<evidence type="ECO:0000256" key="11">
    <source>
        <dbReference type="ARBA" id="ARBA00022990"/>
    </source>
</evidence>
<feature type="domain" description="J" evidence="16">
    <location>
        <begin position="12"/>
        <end position="80"/>
    </location>
</feature>
<protein>
    <recommendedName>
        <fullName evidence="3">Small t antigen</fullName>
    </recommendedName>
</protein>
<dbReference type="GeneID" id="26101540"/>
<keyword evidence="13" id="KW-0010">Activator</keyword>
<evidence type="ECO:0000256" key="7">
    <source>
        <dbReference type="ARBA" id="ARBA00022581"/>
    </source>
</evidence>
<evidence type="ECO:0000256" key="2">
    <source>
        <dbReference type="ARBA" id="ARBA00004192"/>
    </source>
</evidence>
<dbReference type="FunFam" id="1.10.287.110:FF:000161">
    <property type="entry name" value="Small t antigen"/>
    <property type="match status" value="1"/>
</dbReference>
<dbReference type="GO" id="GO:0008270">
    <property type="term" value="F:zinc ion binding"/>
    <property type="evidence" value="ECO:0007669"/>
    <property type="project" value="UniProtKB-KW"/>
</dbReference>
<keyword evidence="8" id="KW-0479">Metal-binding</keyword>
<dbReference type="PROSITE" id="PS50076">
    <property type="entry name" value="DNAJ_2"/>
    <property type="match status" value="1"/>
</dbReference>
<evidence type="ECO:0000256" key="12">
    <source>
        <dbReference type="ARBA" id="ARBA00023015"/>
    </source>
</evidence>
<keyword evidence="14" id="KW-0804">Transcription</keyword>